<dbReference type="RefSeq" id="WP_091832727.1">
    <property type="nucleotide sequence ID" value="NZ_FNZK01000014.1"/>
</dbReference>
<evidence type="ECO:0000256" key="2">
    <source>
        <dbReference type="ARBA" id="ARBA00022729"/>
    </source>
</evidence>
<dbReference type="STRING" id="84035.SAMN05660742_11412"/>
<keyword evidence="5" id="KW-0449">Lipoprotein</keyword>
<dbReference type="InterPro" id="IPR006059">
    <property type="entry name" value="SBP"/>
</dbReference>
<dbReference type="PANTHER" id="PTHR43649:SF33">
    <property type="entry name" value="POLYGALACTURONAN_RHAMNOGALACTURONAN-BINDING PROTEIN YTCQ"/>
    <property type="match status" value="1"/>
</dbReference>
<dbReference type="CDD" id="cd13585">
    <property type="entry name" value="PBP2_TMBP_like"/>
    <property type="match status" value="1"/>
</dbReference>
<keyword evidence="1" id="KW-1003">Cell membrane</keyword>
<dbReference type="AlphaFoldDB" id="A0A1H7AVA2"/>
<keyword evidence="7" id="KW-0762">Sugar transport</keyword>
<reference evidence="7 8" key="1">
    <citation type="submission" date="2016-10" db="EMBL/GenBank/DDBJ databases">
        <authorList>
            <person name="de Groot N.N."/>
        </authorList>
    </citation>
    <scope>NUCLEOTIDE SEQUENCE [LARGE SCALE GENOMIC DNA]</scope>
    <source>
        <strain evidence="7 8">DSM 2179</strain>
    </source>
</reference>
<keyword evidence="2 6" id="KW-0732">Signal</keyword>
<dbReference type="InterPro" id="IPR050490">
    <property type="entry name" value="Bact_solute-bd_prot1"/>
</dbReference>
<dbReference type="SUPFAM" id="SSF53850">
    <property type="entry name" value="Periplasmic binding protein-like II"/>
    <property type="match status" value="1"/>
</dbReference>
<keyword evidence="4" id="KW-0564">Palmitate</keyword>
<evidence type="ECO:0000256" key="5">
    <source>
        <dbReference type="ARBA" id="ARBA00023288"/>
    </source>
</evidence>
<proteinExistence type="predicted"/>
<keyword evidence="3" id="KW-0472">Membrane</keyword>
<evidence type="ECO:0000256" key="4">
    <source>
        <dbReference type="ARBA" id="ARBA00023139"/>
    </source>
</evidence>
<organism evidence="7 8">
    <name type="scientific">Propionispira arboris</name>
    <dbReference type="NCBI Taxonomy" id="84035"/>
    <lineage>
        <taxon>Bacteria</taxon>
        <taxon>Bacillati</taxon>
        <taxon>Bacillota</taxon>
        <taxon>Negativicutes</taxon>
        <taxon>Selenomonadales</taxon>
        <taxon>Selenomonadaceae</taxon>
        <taxon>Propionispira</taxon>
    </lineage>
</organism>
<feature type="signal peptide" evidence="6">
    <location>
        <begin position="1"/>
        <end position="26"/>
    </location>
</feature>
<sequence>MFNKVFWSLLFAGVLFGIMATAFHFARDDTVMKQPFKAVEKVNVVFWDENAGPDRTPYYKKLIQEFEEQNPTIHIEYVGLPKQTAKQKIDSAIASNDLPDVCGVQTSWLADFTSQKVLLDLDPLFAQWDEKDRLSPAIIESNREMVLDKKLYQLPNTMSMEILWYRPDWFAKKQVKVPDTWDEFFSAVEKLTDKDQQRYGFSIRGGNGASIQLLRMMFAYSGFTDFFDENGKCRINDPKHVEFVKKYLALYQKFTPISDVTNGYREMIAAFDTGSVAMVQHNIGSYSQHQKFLKPEEYAPLPLPKATNGDFIQEGGNIDGYSIFNTSKHPKEAWLFISFLCSQKSQSYWNKSIGQIPTHMDSLQEPWAQELPHMQLALRMFSNPNLKFYQPPMYLPDYRSMLDQTGDQGIQAVMIGKKSVEEFLNEWALTFERSKQRYDLYVRSKK</sequence>
<gene>
    <name evidence="7" type="ORF">SAMN05660742_11412</name>
</gene>
<evidence type="ECO:0000256" key="6">
    <source>
        <dbReference type="SAM" id="SignalP"/>
    </source>
</evidence>
<feature type="chain" id="PRO_5039573731" evidence="6">
    <location>
        <begin position="27"/>
        <end position="446"/>
    </location>
</feature>
<evidence type="ECO:0000256" key="1">
    <source>
        <dbReference type="ARBA" id="ARBA00022475"/>
    </source>
</evidence>
<keyword evidence="7" id="KW-0813">Transport</keyword>
<name>A0A1H7AVA2_9FIRM</name>
<dbReference type="Gene3D" id="3.40.190.10">
    <property type="entry name" value="Periplasmic binding protein-like II"/>
    <property type="match status" value="1"/>
</dbReference>
<evidence type="ECO:0000256" key="3">
    <source>
        <dbReference type="ARBA" id="ARBA00023136"/>
    </source>
</evidence>
<protein>
    <submittedName>
        <fullName evidence="7">Multiple sugar transport system substrate-binding protein</fullName>
    </submittedName>
</protein>
<dbReference type="Proteomes" id="UP000199662">
    <property type="component" value="Unassembled WGS sequence"/>
</dbReference>
<accession>A0A1H7AVA2</accession>
<evidence type="ECO:0000313" key="8">
    <source>
        <dbReference type="Proteomes" id="UP000199662"/>
    </source>
</evidence>
<dbReference type="Pfam" id="PF01547">
    <property type="entry name" value="SBP_bac_1"/>
    <property type="match status" value="1"/>
</dbReference>
<evidence type="ECO:0000313" key="7">
    <source>
        <dbReference type="EMBL" id="SEJ69551.1"/>
    </source>
</evidence>
<dbReference type="EMBL" id="FNZK01000014">
    <property type="protein sequence ID" value="SEJ69551.1"/>
    <property type="molecule type" value="Genomic_DNA"/>
</dbReference>
<dbReference type="PANTHER" id="PTHR43649">
    <property type="entry name" value="ARABINOSE-BINDING PROTEIN-RELATED"/>
    <property type="match status" value="1"/>
</dbReference>
<keyword evidence="8" id="KW-1185">Reference proteome</keyword>